<evidence type="ECO:0000313" key="3">
    <source>
        <dbReference type="Proteomes" id="UP000503509"/>
    </source>
</evidence>
<evidence type="ECO:0000313" key="2">
    <source>
        <dbReference type="EMBL" id="QAT90301.1"/>
    </source>
</evidence>
<dbReference type="KEGG" id="vg:65101643"/>
<keyword evidence="1" id="KW-0812">Transmembrane</keyword>
<organism evidence="2 3">
    <name type="scientific">Spodoptera exempta nucleopolyhedrovirus</name>
    <dbReference type="NCBI Taxonomy" id="1242863"/>
    <lineage>
        <taxon>Viruses</taxon>
        <taxon>Viruses incertae sedis</taxon>
        <taxon>Naldaviricetes</taxon>
        <taxon>Lefavirales</taxon>
        <taxon>Baculoviridae</taxon>
        <taxon>Alphabaculovirus</taxon>
        <taxon>Alphabaculovirus spexemptae</taxon>
    </lineage>
</organism>
<dbReference type="EMBL" id="MH717816">
    <property type="protein sequence ID" value="QAT90301.1"/>
    <property type="molecule type" value="Genomic_DNA"/>
</dbReference>
<feature type="transmembrane region" description="Helical" evidence="1">
    <location>
        <begin position="16"/>
        <end position="35"/>
    </location>
</feature>
<keyword evidence="1" id="KW-1133">Transmembrane helix</keyword>
<dbReference type="Proteomes" id="UP000503509">
    <property type="component" value="Genome"/>
</dbReference>
<sequence length="280" mass="32830">MKTKRPNIIFVIPKSLFSFLARLSISLIISVKILFKSSYFRLFSVVAGDGSSSTFCRVKLESVMLKRDKFVYTPNHVNLMWNNVAFRDCRRFAFFDGFRWHHPDMHFDTCEEFFEYLKKNRISDVHVKPLDNDGGREWVIDVDFDCDDEDLDIKIRVAATCFKNFFRDNISRIVHSGNRGIHVWLRIDKFPMNASKQVRERYYKVFLPPLNLDSEVPPEGSFAAAFVQTVRDLGSICGHKPLLHWWPTVDKHVFCNTNSQIRVPYSYNYKGNKFSTLLKC</sequence>
<protein>
    <submittedName>
        <fullName evidence="2">LEF-1</fullName>
    </submittedName>
</protein>
<proteinExistence type="predicted"/>
<accession>A0A410S7K2</accession>
<keyword evidence="1" id="KW-0472">Membrane</keyword>
<dbReference type="SUPFAM" id="SSF56747">
    <property type="entry name" value="Prim-pol domain"/>
    <property type="match status" value="1"/>
</dbReference>
<reference evidence="2 3" key="1">
    <citation type="submission" date="2018-08" db="EMBL/GenBank/DDBJ databases">
        <title>Sequence analysis of the African armyworm, Spodoptera exempta nucleopolyhedrovirus.</title>
        <authorList>
            <person name="Escasa S.R."/>
            <person name="Mowery J.D."/>
            <person name="Bauchan G.R."/>
            <person name="Harrison R.L."/>
            <person name="Cory J.S."/>
        </authorList>
    </citation>
    <scope>NUCLEOTIDE SEQUENCE [LARGE SCALE GENOMIC DNA]</scope>
    <source>
        <strain evidence="2 3">244.1</strain>
    </source>
</reference>
<name>A0A410S7K2_9ABAC</name>
<gene>
    <name evidence="2" type="primary">lef-1</name>
</gene>
<keyword evidence="3" id="KW-1185">Reference proteome</keyword>
<evidence type="ECO:0000256" key="1">
    <source>
        <dbReference type="SAM" id="Phobius"/>
    </source>
</evidence>
<dbReference type="GeneID" id="65101643"/>
<dbReference type="RefSeq" id="YP_010086433.1">
    <property type="nucleotide sequence ID" value="NC_055455.1"/>
</dbReference>